<gene>
    <name evidence="2" type="ORF">AVDCRST_MAG51-2710</name>
</gene>
<feature type="non-terminal residue" evidence="2">
    <location>
        <position position="1"/>
    </location>
</feature>
<evidence type="ECO:0000313" key="2">
    <source>
        <dbReference type="EMBL" id="CAA9431764.1"/>
    </source>
</evidence>
<feature type="compositionally biased region" description="Basic residues" evidence="1">
    <location>
        <begin position="44"/>
        <end position="68"/>
    </location>
</feature>
<proteinExistence type="predicted"/>
<feature type="compositionally biased region" description="Basic and acidic residues" evidence="1">
    <location>
        <begin position="108"/>
        <end position="117"/>
    </location>
</feature>
<feature type="non-terminal residue" evidence="2">
    <location>
        <position position="154"/>
    </location>
</feature>
<accession>A0A6J4Q4J4</accession>
<dbReference type="AlphaFoldDB" id="A0A6J4Q4J4"/>
<dbReference type="EMBL" id="CADCUX010000574">
    <property type="protein sequence ID" value="CAA9431764.1"/>
    <property type="molecule type" value="Genomic_DNA"/>
</dbReference>
<feature type="region of interest" description="Disordered" evidence="1">
    <location>
        <begin position="1"/>
        <end position="154"/>
    </location>
</feature>
<name>A0A6J4Q4J4_9BURK</name>
<feature type="compositionally biased region" description="Basic and acidic residues" evidence="1">
    <location>
        <begin position="26"/>
        <end position="43"/>
    </location>
</feature>
<reference evidence="2" key="1">
    <citation type="submission" date="2020-02" db="EMBL/GenBank/DDBJ databases">
        <authorList>
            <person name="Meier V. D."/>
        </authorList>
    </citation>
    <scope>NUCLEOTIDE SEQUENCE</scope>
    <source>
        <strain evidence="2">AVDCRST_MAG51</strain>
    </source>
</reference>
<organism evidence="2">
    <name type="scientific">uncultured Ramlibacter sp</name>
    <dbReference type="NCBI Taxonomy" id="260755"/>
    <lineage>
        <taxon>Bacteria</taxon>
        <taxon>Pseudomonadati</taxon>
        <taxon>Pseudomonadota</taxon>
        <taxon>Betaproteobacteria</taxon>
        <taxon>Burkholderiales</taxon>
        <taxon>Comamonadaceae</taxon>
        <taxon>Ramlibacter</taxon>
        <taxon>environmental samples</taxon>
    </lineage>
</organism>
<protein>
    <submittedName>
        <fullName evidence="2">CBS domain protein</fullName>
    </submittedName>
</protein>
<evidence type="ECO:0000256" key="1">
    <source>
        <dbReference type="SAM" id="MobiDB-lite"/>
    </source>
</evidence>
<sequence length="154" mass="16777">ESERHPAREGQYPVHGRARRAAGQGDRGDGGKGHRLAGGDRPRRTGGHAHLPRSHPVHREERRRRRRQPGPQRDGRPPAHLHLGDGTGRSAPHDAGPPRALHAGDGQAHADGRDQLLRRGQGGGGQPELREPHAQGVHPRLARRRRPAPHGPTL</sequence>